<dbReference type="GO" id="GO:0000287">
    <property type="term" value="F:magnesium ion binding"/>
    <property type="evidence" value="ECO:0007669"/>
    <property type="project" value="InterPro"/>
</dbReference>
<dbReference type="Pfam" id="PF05866">
    <property type="entry name" value="RusA"/>
    <property type="match status" value="1"/>
</dbReference>
<evidence type="ECO:0000313" key="1">
    <source>
        <dbReference type="EMBL" id="GLK78018.1"/>
    </source>
</evidence>
<evidence type="ECO:0000313" key="2">
    <source>
        <dbReference type="Proteomes" id="UP001143364"/>
    </source>
</evidence>
<dbReference type="Proteomes" id="UP001143364">
    <property type="component" value="Unassembled WGS sequence"/>
</dbReference>
<proteinExistence type="predicted"/>
<dbReference type="SUPFAM" id="SSF103084">
    <property type="entry name" value="Holliday junction resolvase RusA"/>
    <property type="match status" value="1"/>
</dbReference>
<dbReference type="GO" id="GO:0006281">
    <property type="term" value="P:DNA repair"/>
    <property type="evidence" value="ECO:0007669"/>
    <property type="project" value="InterPro"/>
</dbReference>
<protein>
    <recommendedName>
        <fullName evidence="3">Holliday junction resolvase</fullName>
    </recommendedName>
</protein>
<dbReference type="InterPro" id="IPR008822">
    <property type="entry name" value="Endonuclease_RusA-like"/>
</dbReference>
<reference evidence="1" key="2">
    <citation type="submission" date="2023-01" db="EMBL/GenBank/DDBJ databases">
        <authorList>
            <person name="Sun Q."/>
            <person name="Evtushenko L."/>
        </authorList>
    </citation>
    <scope>NUCLEOTIDE SEQUENCE</scope>
    <source>
        <strain evidence="1">VKM B-2555</strain>
    </source>
</reference>
<reference evidence="1" key="1">
    <citation type="journal article" date="2014" name="Int. J. Syst. Evol. Microbiol.">
        <title>Complete genome sequence of Corynebacterium casei LMG S-19264T (=DSM 44701T), isolated from a smear-ripened cheese.</title>
        <authorList>
            <consortium name="US DOE Joint Genome Institute (JGI-PGF)"/>
            <person name="Walter F."/>
            <person name="Albersmeier A."/>
            <person name="Kalinowski J."/>
            <person name="Ruckert C."/>
        </authorList>
    </citation>
    <scope>NUCLEOTIDE SEQUENCE</scope>
    <source>
        <strain evidence="1">VKM B-2555</strain>
    </source>
</reference>
<organism evidence="1 2">
    <name type="scientific">Methylopila jiangsuensis</name>
    <dbReference type="NCBI Taxonomy" id="586230"/>
    <lineage>
        <taxon>Bacteria</taxon>
        <taxon>Pseudomonadati</taxon>
        <taxon>Pseudomonadota</taxon>
        <taxon>Alphaproteobacteria</taxon>
        <taxon>Hyphomicrobiales</taxon>
        <taxon>Methylopilaceae</taxon>
        <taxon>Methylopila</taxon>
    </lineage>
</organism>
<dbReference type="GO" id="GO:0006310">
    <property type="term" value="P:DNA recombination"/>
    <property type="evidence" value="ECO:0007669"/>
    <property type="project" value="InterPro"/>
</dbReference>
<accession>A0A9W6JKS7</accession>
<dbReference type="Gene3D" id="3.30.1330.70">
    <property type="entry name" value="Holliday junction resolvase RusA"/>
    <property type="match status" value="1"/>
</dbReference>
<dbReference type="EMBL" id="BSFK01000016">
    <property type="protein sequence ID" value="GLK78018.1"/>
    <property type="molecule type" value="Genomic_DNA"/>
</dbReference>
<sequence length="113" mass="12445">MSTTIALPFPPPLNNLFANVHGRGRVRSQRYREWANAAGWQLRAARPASVTGPVAVTILLGRPDRRKRDLDGLSKAPIDLLVEHRVIEDDSLVQRLTLAWAPVTGCQITVEAA</sequence>
<dbReference type="AlphaFoldDB" id="A0A9W6JKS7"/>
<keyword evidence="2" id="KW-1185">Reference proteome</keyword>
<gene>
    <name evidence="1" type="ORF">GCM10008171_32720</name>
</gene>
<name>A0A9W6JKS7_9HYPH</name>
<dbReference type="InterPro" id="IPR036614">
    <property type="entry name" value="RusA-like_sf"/>
</dbReference>
<comment type="caution">
    <text evidence="1">The sequence shown here is derived from an EMBL/GenBank/DDBJ whole genome shotgun (WGS) entry which is preliminary data.</text>
</comment>
<dbReference type="RefSeq" id="WP_271205838.1">
    <property type="nucleotide sequence ID" value="NZ_BSFK01000016.1"/>
</dbReference>
<evidence type="ECO:0008006" key="3">
    <source>
        <dbReference type="Google" id="ProtNLM"/>
    </source>
</evidence>